<keyword evidence="6" id="KW-1185">Reference proteome</keyword>
<dbReference type="Pfam" id="PF01047">
    <property type="entry name" value="MarR"/>
    <property type="match status" value="1"/>
</dbReference>
<name>A0A1M5TE50_9BURK</name>
<sequence>MTSFSSRERFGVQFVELARRWRRALDHSLAQTGLTDATWAPLLRLHELGDGVQQKELALRVGLGESSLVRLLDILEHSGLIERRADAADRRAKLIFVTDAGRASVAQIREVLARVETDILLGLKDQDIESMLHAFGRIGERIQAILDDKERRA</sequence>
<dbReference type="InterPro" id="IPR039422">
    <property type="entry name" value="MarR/SlyA-like"/>
</dbReference>
<dbReference type="InterPro" id="IPR036388">
    <property type="entry name" value="WH-like_DNA-bd_sf"/>
</dbReference>
<keyword evidence="2" id="KW-0238">DNA-binding</keyword>
<dbReference type="PANTHER" id="PTHR33164">
    <property type="entry name" value="TRANSCRIPTIONAL REGULATOR, MARR FAMILY"/>
    <property type="match status" value="1"/>
</dbReference>
<gene>
    <name evidence="5" type="ORF">SAMN04488135_103348</name>
</gene>
<dbReference type="SUPFAM" id="SSF46785">
    <property type="entry name" value="Winged helix' DNA-binding domain"/>
    <property type="match status" value="1"/>
</dbReference>
<dbReference type="OrthoDB" id="6002259at2"/>
<dbReference type="EMBL" id="FQXE01000003">
    <property type="protein sequence ID" value="SHH48976.1"/>
    <property type="molecule type" value="Genomic_DNA"/>
</dbReference>
<dbReference type="InterPro" id="IPR036390">
    <property type="entry name" value="WH_DNA-bd_sf"/>
</dbReference>
<dbReference type="GO" id="GO:0003700">
    <property type="term" value="F:DNA-binding transcription factor activity"/>
    <property type="evidence" value="ECO:0007669"/>
    <property type="project" value="InterPro"/>
</dbReference>
<evidence type="ECO:0000259" key="4">
    <source>
        <dbReference type="PROSITE" id="PS50995"/>
    </source>
</evidence>
<evidence type="ECO:0000256" key="1">
    <source>
        <dbReference type="ARBA" id="ARBA00023015"/>
    </source>
</evidence>
<evidence type="ECO:0000313" key="5">
    <source>
        <dbReference type="EMBL" id="SHH48976.1"/>
    </source>
</evidence>
<reference evidence="5 6" key="1">
    <citation type="submission" date="2016-11" db="EMBL/GenBank/DDBJ databases">
        <authorList>
            <person name="Jaros S."/>
            <person name="Januszkiewicz K."/>
            <person name="Wedrychowicz H."/>
        </authorList>
    </citation>
    <scope>NUCLEOTIDE SEQUENCE [LARGE SCALE GENOMIC DNA]</scope>
    <source>
        <strain evidence="5 6">CGMCC 1.10190</strain>
    </source>
</reference>
<proteinExistence type="predicted"/>
<accession>A0A1M5TE50</accession>
<evidence type="ECO:0000313" key="6">
    <source>
        <dbReference type="Proteomes" id="UP000184226"/>
    </source>
</evidence>
<dbReference type="RefSeq" id="WP_073102503.1">
    <property type="nucleotide sequence ID" value="NZ_FQXE01000003.1"/>
</dbReference>
<keyword evidence="3" id="KW-0804">Transcription</keyword>
<dbReference type="GO" id="GO:0006950">
    <property type="term" value="P:response to stress"/>
    <property type="evidence" value="ECO:0007669"/>
    <property type="project" value="TreeGrafter"/>
</dbReference>
<dbReference type="InterPro" id="IPR000835">
    <property type="entry name" value="HTH_MarR-typ"/>
</dbReference>
<dbReference type="AlphaFoldDB" id="A0A1M5TE50"/>
<protein>
    <submittedName>
        <fullName evidence="5">MarR family transcriptional regulator, transcriptional regulator for hemolysin</fullName>
    </submittedName>
</protein>
<dbReference type="InterPro" id="IPR023187">
    <property type="entry name" value="Tscrpt_reg_MarR-type_CS"/>
</dbReference>
<keyword evidence="1" id="KW-0805">Transcription regulation</keyword>
<dbReference type="GO" id="GO:0003677">
    <property type="term" value="F:DNA binding"/>
    <property type="evidence" value="ECO:0007669"/>
    <property type="project" value="UniProtKB-KW"/>
</dbReference>
<evidence type="ECO:0000256" key="2">
    <source>
        <dbReference type="ARBA" id="ARBA00023125"/>
    </source>
</evidence>
<dbReference type="PROSITE" id="PS50995">
    <property type="entry name" value="HTH_MARR_2"/>
    <property type="match status" value="1"/>
</dbReference>
<evidence type="ECO:0000256" key="3">
    <source>
        <dbReference type="ARBA" id="ARBA00023163"/>
    </source>
</evidence>
<feature type="domain" description="HTH marR-type" evidence="4">
    <location>
        <begin position="7"/>
        <end position="140"/>
    </location>
</feature>
<dbReference type="PROSITE" id="PS01117">
    <property type="entry name" value="HTH_MARR_1"/>
    <property type="match status" value="1"/>
</dbReference>
<dbReference type="PRINTS" id="PR00598">
    <property type="entry name" value="HTHMARR"/>
</dbReference>
<dbReference type="STRING" id="658167.SAMN04488135_103348"/>
<dbReference type="PANTHER" id="PTHR33164:SF64">
    <property type="entry name" value="TRANSCRIPTIONAL REGULATOR SLYA"/>
    <property type="match status" value="1"/>
</dbReference>
<dbReference type="Proteomes" id="UP000184226">
    <property type="component" value="Unassembled WGS sequence"/>
</dbReference>
<organism evidence="5 6">
    <name type="scientific">Pollutimonas bauzanensis</name>
    <dbReference type="NCBI Taxonomy" id="658167"/>
    <lineage>
        <taxon>Bacteria</taxon>
        <taxon>Pseudomonadati</taxon>
        <taxon>Pseudomonadota</taxon>
        <taxon>Betaproteobacteria</taxon>
        <taxon>Burkholderiales</taxon>
        <taxon>Alcaligenaceae</taxon>
        <taxon>Pollutimonas</taxon>
    </lineage>
</organism>
<dbReference type="Gene3D" id="1.10.10.10">
    <property type="entry name" value="Winged helix-like DNA-binding domain superfamily/Winged helix DNA-binding domain"/>
    <property type="match status" value="1"/>
</dbReference>
<dbReference type="SMART" id="SM00347">
    <property type="entry name" value="HTH_MARR"/>
    <property type="match status" value="1"/>
</dbReference>